<dbReference type="EMBL" id="ABJB010141598">
    <property type="status" value="NOT_ANNOTATED_CDS"/>
    <property type="molecule type" value="Genomic_DNA"/>
</dbReference>
<name>B7PLB8_IXOSC</name>
<dbReference type="EMBL" id="ABJB010307646">
    <property type="status" value="NOT_ANNOTATED_CDS"/>
    <property type="molecule type" value="Genomic_DNA"/>
</dbReference>
<dbReference type="EMBL" id="ABJB011056629">
    <property type="status" value="NOT_ANNOTATED_CDS"/>
    <property type="molecule type" value="Genomic_DNA"/>
</dbReference>
<dbReference type="InParanoid" id="B7PLB8"/>
<dbReference type="PaxDb" id="6945-B7PLB8"/>
<dbReference type="EnsemblMetazoa" id="ISCW018758-RA">
    <property type="protein sequence ID" value="ISCW018758-PA"/>
    <property type="gene ID" value="ISCW018758"/>
</dbReference>
<dbReference type="EMBL" id="DS739614">
    <property type="protein sequence ID" value="EEC07390.1"/>
    <property type="molecule type" value="Genomic_DNA"/>
</dbReference>
<dbReference type="EMBL" id="ABJB010463032">
    <property type="status" value="NOT_ANNOTATED_CDS"/>
    <property type="molecule type" value="Genomic_DNA"/>
</dbReference>
<keyword evidence="3" id="KW-1185">Reference proteome</keyword>
<dbReference type="EMBL" id="ABJB010002560">
    <property type="status" value="NOT_ANNOTATED_CDS"/>
    <property type="molecule type" value="Genomic_DNA"/>
</dbReference>
<dbReference type="VEuPathDB" id="VectorBase:ISCI018758"/>
<reference evidence="1 3" key="1">
    <citation type="submission" date="2008-03" db="EMBL/GenBank/DDBJ databases">
        <title>Annotation of Ixodes scapularis.</title>
        <authorList>
            <consortium name="Ixodes scapularis Genome Project Consortium"/>
            <person name="Caler E."/>
            <person name="Hannick L.I."/>
            <person name="Bidwell S."/>
            <person name="Joardar V."/>
            <person name="Thiagarajan M."/>
            <person name="Amedeo P."/>
            <person name="Galinsky K.J."/>
            <person name="Schobel S."/>
            <person name="Inman J."/>
            <person name="Hostetler J."/>
            <person name="Miller J."/>
            <person name="Hammond M."/>
            <person name="Megy K."/>
            <person name="Lawson D."/>
            <person name="Kodira C."/>
            <person name="Sutton G."/>
            <person name="Meyer J."/>
            <person name="Hill C.A."/>
            <person name="Birren B."/>
            <person name="Nene V."/>
            <person name="Collins F."/>
            <person name="Alarcon-Chaidez F."/>
            <person name="Wikel S."/>
            <person name="Strausberg R."/>
        </authorList>
    </citation>
    <scope>NUCLEOTIDE SEQUENCE [LARGE SCALE GENOMIC DNA]</scope>
    <source>
        <strain evidence="3">Wikel</strain>
        <strain evidence="1">Wikel colony</strain>
    </source>
</reference>
<protein>
    <submittedName>
        <fullName evidence="1 2">Uncharacterized protein</fullName>
    </submittedName>
</protein>
<evidence type="ECO:0000313" key="1">
    <source>
        <dbReference type="EMBL" id="EEC07390.1"/>
    </source>
</evidence>
<reference evidence="2" key="2">
    <citation type="submission" date="2020-05" db="UniProtKB">
        <authorList>
            <consortium name="EnsemblMetazoa"/>
        </authorList>
    </citation>
    <scope>IDENTIFICATION</scope>
    <source>
        <strain evidence="2">wikel</strain>
    </source>
</reference>
<organism>
    <name type="scientific">Ixodes scapularis</name>
    <name type="common">Black-legged tick</name>
    <name type="synonym">Deer tick</name>
    <dbReference type="NCBI Taxonomy" id="6945"/>
    <lineage>
        <taxon>Eukaryota</taxon>
        <taxon>Metazoa</taxon>
        <taxon>Ecdysozoa</taxon>
        <taxon>Arthropoda</taxon>
        <taxon>Chelicerata</taxon>
        <taxon>Arachnida</taxon>
        <taxon>Acari</taxon>
        <taxon>Parasitiformes</taxon>
        <taxon>Ixodida</taxon>
        <taxon>Ixodoidea</taxon>
        <taxon>Ixodidae</taxon>
        <taxon>Ixodinae</taxon>
        <taxon>Ixodes</taxon>
    </lineage>
</organism>
<dbReference type="Proteomes" id="UP000001555">
    <property type="component" value="Unassembled WGS sequence"/>
</dbReference>
<dbReference type="OrthoDB" id="6504629at2759"/>
<accession>B7PLB8</accession>
<dbReference type="VEuPathDB" id="VectorBase:ISCW018758"/>
<dbReference type="EMBL" id="ABJB010133004">
    <property type="status" value="NOT_ANNOTATED_CDS"/>
    <property type="molecule type" value="Genomic_DNA"/>
</dbReference>
<sequence>MPPEMAQKWGSVIDVLLLQKLRDDVDDTLVQKLITFLDATDDQEFLGCLLNISSEKLAATLESAKTPSSLAFGLHLTAALGRREKLFVSLGQNGVLAALEKLEISGQEASVRSALLHALTAFLQHGTRRKRLRCYLSGNIEAPKVGQFLDTALGEAYLKRRKRLFAHLLTVSRVDLHGCLRILLAVMKRSKEAVSALCRDHSLDTRLASLVGQASTTEEELCLAAQLAALLGRAGGCVRVLGPSRCP</sequence>
<gene>
    <name evidence="1" type="ORF">IscW_ISCW018758</name>
</gene>
<evidence type="ECO:0000313" key="3">
    <source>
        <dbReference type="Proteomes" id="UP000001555"/>
    </source>
</evidence>
<evidence type="ECO:0000313" key="2">
    <source>
        <dbReference type="EnsemblMetazoa" id="ISCW018758-PA"/>
    </source>
</evidence>
<dbReference type="AlphaFoldDB" id="B7PLB8"/>
<proteinExistence type="predicted"/>
<dbReference type="EMBL" id="ABJB010438193">
    <property type="status" value="NOT_ANNOTATED_CDS"/>
    <property type="molecule type" value="Genomic_DNA"/>
</dbReference>
<dbReference type="HOGENOM" id="CLU_1125609_0_0_1"/>
<dbReference type="VEuPathDB" id="VectorBase:ISCP_026898"/>